<gene>
    <name evidence="9" type="ORF">KQI82_03460</name>
</gene>
<keyword evidence="10" id="KW-1185">Reference proteome</keyword>
<comment type="subcellular location">
    <subcellularLocation>
        <location evidence="1 7">Cell membrane</location>
        <topology evidence="1 7">Multi-pass membrane protein</topology>
    </subcellularLocation>
</comment>
<evidence type="ECO:0000256" key="6">
    <source>
        <dbReference type="ARBA" id="ARBA00023136"/>
    </source>
</evidence>
<comment type="similarity">
    <text evidence="7">Belongs to the binding-protein-dependent transport system permease family.</text>
</comment>
<keyword evidence="3" id="KW-1003">Cell membrane</keyword>
<evidence type="ECO:0000313" key="10">
    <source>
        <dbReference type="Proteomes" id="UP000787672"/>
    </source>
</evidence>
<keyword evidence="4 7" id="KW-0812">Transmembrane</keyword>
<dbReference type="Proteomes" id="UP000787672">
    <property type="component" value="Unassembled WGS sequence"/>
</dbReference>
<feature type="domain" description="ABC transmembrane type-1" evidence="8">
    <location>
        <begin position="94"/>
        <end position="299"/>
    </location>
</feature>
<dbReference type="PROSITE" id="PS50928">
    <property type="entry name" value="ABC_TM1"/>
    <property type="match status" value="1"/>
</dbReference>
<sequence>MKHAARKLAMLLITMVAVSFFAFLAFQVLSGDPATQMLGTQATPEKVAELRHEMGLDRPFLTRYGEWLAGFFTGNLGTSYSYSVPVAELVGQKLPVTAVLTAMAFLMIAGLSVPLGIFSGRRHGGAVDRGLTVLNQIVMAVPPFFTGILFTWLFGLVLHWFTPGGYVPWSESRSGFLGYLVLPALSIALPRAAMCVRMMRGTILAELHKDYVRTTISRGGDSRYLLYRHVLKNSAVPLVTFLAQTMAEIAAGSVVVEQVFAIPGLGRLLLGSISGRDFPVAQAIVVLIAFWVVAVNTAADLINQRVDPRLRLEADHE</sequence>
<dbReference type="InterPro" id="IPR045621">
    <property type="entry name" value="BPD_transp_1_N"/>
</dbReference>
<keyword evidence="6 7" id="KW-0472">Membrane</keyword>
<dbReference type="PANTHER" id="PTHR43163:SF6">
    <property type="entry name" value="DIPEPTIDE TRANSPORT SYSTEM PERMEASE PROTEIN DPPB-RELATED"/>
    <property type="match status" value="1"/>
</dbReference>
<comment type="caution">
    <text evidence="9">The sequence shown here is derived from an EMBL/GenBank/DDBJ whole genome shotgun (WGS) entry which is preliminary data.</text>
</comment>
<evidence type="ECO:0000256" key="7">
    <source>
        <dbReference type="RuleBase" id="RU363032"/>
    </source>
</evidence>
<reference evidence="9 10" key="1">
    <citation type="submission" date="2021-06" db="EMBL/GenBank/DDBJ databases">
        <authorList>
            <person name="Sun Q."/>
            <person name="Li D."/>
        </authorList>
    </citation>
    <scope>NUCLEOTIDE SEQUENCE [LARGE SCALE GENOMIC DNA]</scope>
    <source>
        <strain evidence="9 10">MSJ-2</strain>
    </source>
</reference>
<evidence type="ECO:0000256" key="1">
    <source>
        <dbReference type="ARBA" id="ARBA00004651"/>
    </source>
</evidence>
<evidence type="ECO:0000256" key="4">
    <source>
        <dbReference type="ARBA" id="ARBA00022692"/>
    </source>
</evidence>
<dbReference type="EMBL" id="JAHLQN010000001">
    <property type="protein sequence ID" value="MBU5625997.1"/>
    <property type="molecule type" value="Genomic_DNA"/>
</dbReference>
<evidence type="ECO:0000313" key="9">
    <source>
        <dbReference type="EMBL" id="MBU5625997.1"/>
    </source>
</evidence>
<feature type="transmembrane region" description="Helical" evidence="7">
    <location>
        <begin position="176"/>
        <end position="194"/>
    </location>
</feature>
<organism evidence="9 10">
    <name type="scientific">Dysosmobacter acutus</name>
    <dbReference type="NCBI Taxonomy" id="2841504"/>
    <lineage>
        <taxon>Bacteria</taxon>
        <taxon>Bacillati</taxon>
        <taxon>Bacillota</taxon>
        <taxon>Clostridia</taxon>
        <taxon>Eubacteriales</taxon>
        <taxon>Oscillospiraceae</taxon>
        <taxon>Dysosmobacter</taxon>
    </lineage>
</organism>
<keyword evidence="5 7" id="KW-1133">Transmembrane helix</keyword>
<evidence type="ECO:0000256" key="2">
    <source>
        <dbReference type="ARBA" id="ARBA00022448"/>
    </source>
</evidence>
<feature type="transmembrane region" description="Helical" evidence="7">
    <location>
        <begin position="280"/>
        <end position="302"/>
    </location>
</feature>
<dbReference type="RefSeq" id="WP_216558794.1">
    <property type="nucleotide sequence ID" value="NZ_JAHLQN010000001.1"/>
</dbReference>
<dbReference type="PANTHER" id="PTHR43163">
    <property type="entry name" value="DIPEPTIDE TRANSPORT SYSTEM PERMEASE PROTEIN DPPB-RELATED"/>
    <property type="match status" value="1"/>
</dbReference>
<dbReference type="Pfam" id="PF19300">
    <property type="entry name" value="BPD_transp_1_N"/>
    <property type="match status" value="1"/>
</dbReference>
<dbReference type="CDD" id="cd06261">
    <property type="entry name" value="TM_PBP2"/>
    <property type="match status" value="1"/>
</dbReference>
<feature type="transmembrane region" description="Helical" evidence="7">
    <location>
        <begin position="94"/>
        <end position="117"/>
    </location>
</feature>
<feature type="transmembrane region" description="Helical" evidence="7">
    <location>
        <begin position="137"/>
        <end position="161"/>
    </location>
</feature>
<keyword evidence="2 7" id="KW-0813">Transport</keyword>
<name>A0ABS6F6T0_9FIRM</name>
<evidence type="ECO:0000259" key="8">
    <source>
        <dbReference type="PROSITE" id="PS50928"/>
    </source>
</evidence>
<protein>
    <submittedName>
        <fullName evidence="9">ABC transporter permease</fullName>
    </submittedName>
</protein>
<dbReference type="Pfam" id="PF00528">
    <property type="entry name" value="BPD_transp_1"/>
    <property type="match status" value="1"/>
</dbReference>
<proteinExistence type="inferred from homology"/>
<feature type="transmembrane region" description="Helical" evidence="7">
    <location>
        <begin position="235"/>
        <end position="260"/>
    </location>
</feature>
<evidence type="ECO:0000256" key="3">
    <source>
        <dbReference type="ARBA" id="ARBA00022475"/>
    </source>
</evidence>
<evidence type="ECO:0000256" key="5">
    <source>
        <dbReference type="ARBA" id="ARBA00022989"/>
    </source>
</evidence>
<dbReference type="InterPro" id="IPR000515">
    <property type="entry name" value="MetI-like"/>
</dbReference>
<accession>A0ABS6F6T0</accession>